<dbReference type="EMBL" id="JACEFO010001992">
    <property type="protein sequence ID" value="KAF8690125.1"/>
    <property type="molecule type" value="Genomic_DNA"/>
</dbReference>
<evidence type="ECO:0000313" key="2">
    <source>
        <dbReference type="Proteomes" id="UP000636709"/>
    </source>
</evidence>
<organism evidence="1 2">
    <name type="scientific">Digitaria exilis</name>
    <dbReference type="NCBI Taxonomy" id="1010633"/>
    <lineage>
        <taxon>Eukaryota</taxon>
        <taxon>Viridiplantae</taxon>
        <taxon>Streptophyta</taxon>
        <taxon>Embryophyta</taxon>
        <taxon>Tracheophyta</taxon>
        <taxon>Spermatophyta</taxon>
        <taxon>Magnoliopsida</taxon>
        <taxon>Liliopsida</taxon>
        <taxon>Poales</taxon>
        <taxon>Poaceae</taxon>
        <taxon>PACMAD clade</taxon>
        <taxon>Panicoideae</taxon>
        <taxon>Panicodae</taxon>
        <taxon>Paniceae</taxon>
        <taxon>Anthephorinae</taxon>
        <taxon>Digitaria</taxon>
    </lineage>
</organism>
<keyword evidence="2" id="KW-1185">Reference proteome</keyword>
<gene>
    <name evidence="1" type="ORF">HU200_041364</name>
</gene>
<sequence length="52" mass="5497">MLSVDAKPSSYTIIQSTKIRMCALSLTSHQLCGSVPAAAAMLGIMKEADKNL</sequence>
<evidence type="ECO:0000313" key="1">
    <source>
        <dbReference type="EMBL" id="KAF8690125.1"/>
    </source>
</evidence>
<dbReference type="Proteomes" id="UP000636709">
    <property type="component" value="Unassembled WGS sequence"/>
</dbReference>
<reference evidence="1" key="1">
    <citation type="submission" date="2020-07" db="EMBL/GenBank/DDBJ databases">
        <title>Genome sequence and genetic diversity analysis of an under-domesticated orphan crop, white fonio (Digitaria exilis).</title>
        <authorList>
            <person name="Bennetzen J.L."/>
            <person name="Chen S."/>
            <person name="Ma X."/>
            <person name="Wang X."/>
            <person name="Yssel A.E.J."/>
            <person name="Chaluvadi S.R."/>
            <person name="Johnson M."/>
            <person name="Gangashetty P."/>
            <person name="Hamidou F."/>
            <person name="Sanogo M.D."/>
            <person name="Zwaenepoel A."/>
            <person name="Wallace J."/>
            <person name="Van De Peer Y."/>
            <person name="Van Deynze A."/>
        </authorList>
    </citation>
    <scope>NUCLEOTIDE SEQUENCE</scope>
    <source>
        <tissue evidence="1">Leaves</tissue>
    </source>
</reference>
<proteinExistence type="predicted"/>
<accession>A0A835EFQ1</accession>
<dbReference type="AlphaFoldDB" id="A0A835EFQ1"/>
<protein>
    <submittedName>
        <fullName evidence="1">Uncharacterized protein</fullName>
    </submittedName>
</protein>
<comment type="caution">
    <text evidence="1">The sequence shown here is derived from an EMBL/GenBank/DDBJ whole genome shotgun (WGS) entry which is preliminary data.</text>
</comment>
<name>A0A835EFQ1_9POAL</name>